<proteinExistence type="predicted"/>
<name>A0A919UIT3_9ACTN</name>
<dbReference type="GO" id="GO:0140662">
    <property type="term" value="F:ATP-dependent protein folding chaperone"/>
    <property type="evidence" value="ECO:0007669"/>
    <property type="project" value="InterPro"/>
</dbReference>
<evidence type="ECO:0008006" key="7">
    <source>
        <dbReference type="Google" id="ProtNLM"/>
    </source>
</evidence>
<dbReference type="InterPro" id="IPR013126">
    <property type="entry name" value="Hsp_70_fam"/>
</dbReference>
<evidence type="ECO:0000256" key="2">
    <source>
        <dbReference type="ARBA" id="ARBA00022840"/>
    </source>
</evidence>
<dbReference type="Gene3D" id="3.30.420.40">
    <property type="match status" value="1"/>
</dbReference>
<keyword evidence="3" id="KW-0143">Chaperone</keyword>
<evidence type="ECO:0000256" key="1">
    <source>
        <dbReference type="ARBA" id="ARBA00022741"/>
    </source>
</evidence>
<dbReference type="SUPFAM" id="SSF53067">
    <property type="entry name" value="Actin-like ATPase domain"/>
    <property type="match status" value="1"/>
</dbReference>
<feature type="compositionally biased region" description="Low complexity" evidence="4">
    <location>
        <begin position="239"/>
        <end position="255"/>
    </location>
</feature>
<dbReference type="Proteomes" id="UP000660611">
    <property type="component" value="Unassembled WGS sequence"/>
</dbReference>
<evidence type="ECO:0000256" key="4">
    <source>
        <dbReference type="SAM" id="MobiDB-lite"/>
    </source>
</evidence>
<dbReference type="InterPro" id="IPR029047">
    <property type="entry name" value="HSP70_peptide-bd_sf"/>
</dbReference>
<accession>A0A919UIT3</accession>
<keyword evidence="2" id="KW-0067">ATP-binding</keyword>
<sequence>MLGVRSAGYQLGIDFGTSNTVAMLAGPDGRVRPLLFGVSPLLSSGVFAAVDGGLLTGVNGEHAAVSAPAGWEPNPKQCVDHGTVWLAERSVPVVDLIAAVLRTVAGEAARVAGGPPGAVVLTHPSAWGNVRCGILLDPSSAVAGAAVQAGLLTGKVLDLLLLDVAPMSLSVETAGGGTQRLIERNTTIPTLRRHLFTTGAAGQSAVRVRVLEGEHAAAADNRRLLTIDITGIPPAPAGCPASRSSSTSTPTASCS</sequence>
<comment type="caution">
    <text evidence="5">The sequence shown here is derived from an EMBL/GenBank/DDBJ whole genome shotgun (WGS) entry which is preliminary data.</text>
</comment>
<gene>
    <name evidence="5" type="ORF">Dsi01nite_110760</name>
</gene>
<dbReference type="AlphaFoldDB" id="A0A919UIT3"/>
<dbReference type="EMBL" id="BONQ01000207">
    <property type="protein sequence ID" value="GIG53035.1"/>
    <property type="molecule type" value="Genomic_DNA"/>
</dbReference>
<reference evidence="5" key="1">
    <citation type="submission" date="2021-01" db="EMBL/GenBank/DDBJ databases">
        <title>Whole genome shotgun sequence of Dactylosporangium siamense NBRC 106093.</title>
        <authorList>
            <person name="Komaki H."/>
            <person name="Tamura T."/>
        </authorList>
    </citation>
    <scope>NUCLEOTIDE SEQUENCE</scope>
    <source>
        <strain evidence="5">NBRC 106093</strain>
    </source>
</reference>
<evidence type="ECO:0000313" key="6">
    <source>
        <dbReference type="Proteomes" id="UP000660611"/>
    </source>
</evidence>
<keyword evidence="1" id="KW-0547">Nucleotide-binding</keyword>
<organism evidence="5 6">
    <name type="scientific">Dactylosporangium siamense</name>
    <dbReference type="NCBI Taxonomy" id="685454"/>
    <lineage>
        <taxon>Bacteria</taxon>
        <taxon>Bacillati</taxon>
        <taxon>Actinomycetota</taxon>
        <taxon>Actinomycetes</taxon>
        <taxon>Micromonosporales</taxon>
        <taxon>Micromonosporaceae</taxon>
        <taxon>Dactylosporangium</taxon>
    </lineage>
</organism>
<protein>
    <recommendedName>
        <fullName evidence="7">Hsp70 family protein</fullName>
    </recommendedName>
</protein>
<dbReference type="InterPro" id="IPR043129">
    <property type="entry name" value="ATPase_NBD"/>
</dbReference>
<dbReference type="GO" id="GO:0005524">
    <property type="term" value="F:ATP binding"/>
    <property type="evidence" value="ECO:0007669"/>
    <property type="project" value="UniProtKB-KW"/>
</dbReference>
<evidence type="ECO:0000313" key="5">
    <source>
        <dbReference type="EMBL" id="GIG53035.1"/>
    </source>
</evidence>
<feature type="region of interest" description="Disordered" evidence="4">
    <location>
        <begin position="236"/>
        <end position="255"/>
    </location>
</feature>
<evidence type="ECO:0000256" key="3">
    <source>
        <dbReference type="ARBA" id="ARBA00023186"/>
    </source>
</evidence>
<dbReference type="PANTHER" id="PTHR19375">
    <property type="entry name" value="HEAT SHOCK PROTEIN 70KDA"/>
    <property type="match status" value="1"/>
</dbReference>
<keyword evidence="6" id="KW-1185">Reference proteome</keyword>
<dbReference type="Gene3D" id="2.60.34.10">
    <property type="entry name" value="Substrate Binding Domain Of DNAk, Chain A, domain 1"/>
    <property type="match status" value="1"/>
</dbReference>
<dbReference type="SUPFAM" id="SSF100920">
    <property type="entry name" value="Heat shock protein 70kD (HSP70), peptide-binding domain"/>
    <property type="match status" value="1"/>
</dbReference>
<dbReference type="Pfam" id="PF00012">
    <property type="entry name" value="HSP70"/>
    <property type="match status" value="1"/>
</dbReference>